<sequence length="133" mass="14554">MDPPGGLLDLSLVQDLSVTENRGLAAIDPKLIPLLSLHNALAVSTHPTAAAYLLTTLASYSTKLDPRFQVLGVCEQLCQHSDLREILANALKSQDFSTVLRLKILRRPESKEPVATNVNELLVESQKRGQSRV</sequence>
<dbReference type="HOGENOM" id="CLU_1906774_0_0_1"/>
<protein>
    <submittedName>
        <fullName evidence="1">Uncharacterized protein</fullName>
    </submittedName>
</protein>
<name>J4HZX9_9APHY</name>
<evidence type="ECO:0000313" key="1">
    <source>
        <dbReference type="EMBL" id="CCM04777.1"/>
    </source>
</evidence>
<reference evidence="1 2" key="1">
    <citation type="journal article" date="2012" name="Appl. Environ. Microbiol.">
        <title>Short-read sequencing for genomic analysis of the brown rot fungus Fibroporia radiculosa.</title>
        <authorList>
            <person name="Tang J.D."/>
            <person name="Perkins A.D."/>
            <person name="Sonstegard T.S."/>
            <person name="Schroeder S.G."/>
            <person name="Burgess S.C."/>
            <person name="Diehl S.V."/>
        </authorList>
    </citation>
    <scope>NUCLEOTIDE SEQUENCE [LARGE SCALE GENOMIC DNA]</scope>
    <source>
        <strain evidence="1 2">TFFH 294</strain>
    </source>
</reference>
<proteinExistence type="predicted"/>
<dbReference type="EMBL" id="HE797168">
    <property type="protein sequence ID" value="CCM04777.1"/>
    <property type="molecule type" value="Genomic_DNA"/>
</dbReference>
<gene>
    <name evidence="1" type="ORF">FIBRA_06968</name>
</gene>
<dbReference type="InParanoid" id="J4HZX9"/>
<dbReference type="AlphaFoldDB" id="J4HZX9"/>
<evidence type="ECO:0000313" key="2">
    <source>
        <dbReference type="Proteomes" id="UP000006352"/>
    </source>
</evidence>
<organism evidence="1 2">
    <name type="scientific">Fibroporia radiculosa</name>
    <dbReference type="NCBI Taxonomy" id="599839"/>
    <lineage>
        <taxon>Eukaryota</taxon>
        <taxon>Fungi</taxon>
        <taxon>Dikarya</taxon>
        <taxon>Basidiomycota</taxon>
        <taxon>Agaricomycotina</taxon>
        <taxon>Agaricomycetes</taxon>
        <taxon>Polyporales</taxon>
        <taxon>Fibroporiaceae</taxon>
        <taxon>Fibroporia</taxon>
    </lineage>
</organism>
<accession>J4HZX9</accession>
<dbReference type="GeneID" id="24099688"/>
<dbReference type="Proteomes" id="UP000006352">
    <property type="component" value="Unassembled WGS sequence"/>
</dbReference>
<dbReference type="RefSeq" id="XP_012184060.1">
    <property type="nucleotide sequence ID" value="XM_012328670.1"/>
</dbReference>
<keyword evidence="2" id="KW-1185">Reference proteome</keyword>